<dbReference type="PATRIC" id="fig|1293598.4.peg.1029"/>
<evidence type="ECO:0000259" key="3">
    <source>
        <dbReference type="Pfam" id="PF06458"/>
    </source>
</evidence>
<sequence length="373" mass="42453">MNLFERVIHFFKKEADVVVPTPPKPHESSHQPARAETAPVVTPKPQQPAPTATPDRVARITVQFRDRYSDEVLAEPIDYHGEIDEPFKLEWRQFEGRVMSEVVGFTDQFHRANQTIILMYEERLAAPVIIYHRNSYGDLIAPPEMLLGNINTLFVAESLPSQRQHLQGAVEQRGQFQAHSQTIHFEYELNQLETNQPQQVTFVELDRAKPVYREPQGDIALNTELPAHSIWQVFAFARETTNGKVWLNLGGASWITSKYTTPRSDNPYSYVLGSPETPALEFAEDTSTIREYATVNSTQQGATIWSAPYGNPLTRIPHQTQVVLVRQARLTNDSVWYQLSTGEWIQSAYIALIPPFIAAQQLRQQVNQDAFEA</sequence>
<evidence type="ECO:0000313" key="4">
    <source>
        <dbReference type="EMBL" id="KRO16705.1"/>
    </source>
</evidence>
<dbReference type="Pfam" id="PF06458">
    <property type="entry name" value="MucBP"/>
    <property type="match status" value="2"/>
</dbReference>
<evidence type="ECO:0000256" key="1">
    <source>
        <dbReference type="ARBA" id="ARBA00022737"/>
    </source>
</evidence>
<keyword evidence="5" id="KW-1185">Reference proteome</keyword>
<feature type="region of interest" description="Disordered" evidence="2">
    <location>
        <begin position="18"/>
        <end position="53"/>
    </location>
</feature>
<feature type="domain" description="MucBP" evidence="3">
    <location>
        <begin position="127"/>
        <end position="188"/>
    </location>
</feature>
<organism evidence="4 5">
    <name type="scientific">Lacticaseibacillus saniviri JCM 17471 = DSM 24301</name>
    <dbReference type="NCBI Taxonomy" id="1293598"/>
    <lineage>
        <taxon>Bacteria</taxon>
        <taxon>Bacillati</taxon>
        <taxon>Bacillota</taxon>
        <taxon>Bacilli</taxon>
        <taxon>Lactobacillales</taxon>
        <taxon>Lactobacillaceae</taxon>
        <taxon>Lacticaseibacillus</taxon>
    </lineage>
</organism>
<reference evidence="4 5" key="1">
    <citation type="journal article" date="2015" name="Genome Announc.">
        <title>Expanding the biotechnology potential of lactobacilli through comparative genomics of 213 strains and associated genera.</title>
        <authorList>
            <person name="Sun Z."/>
            <person name="Harris H.M."/>
            <person name="McCann A."/>
            <person name="Guo C."/>
            <person name="Argimon S."/>
            <person name="Zhang W."/>
            <person name="Yang X."/>
            <person name="Jeffery I.B."/>
            <person name="Cooney J.C."/>
            <person name="Kagawa T.F."/>
            <person name="Liu W."/>
            <person name="Song Y."/>
            <person name="Salvetti E."/>
            <person name="Wrobel A."/>
            <person name="Rasinkangas P."/>
            <person name="Parkhill J."/>
            <person name="Rea M.C."/>
            <person name="O'Sullivan O."/>
            <person name="Ritari J."/>
            <person name="Douillard F.P."/>
            <person name="Paul Ross R."/>
            <person name="Yang R."/>
            <person name="Briner A.E."/>
            <person name="Felis G.E."/>
            <person name="de Vos W.M."/>
            <person name="Barrangou R."/>
            <person name="Klaenhammer T.R."/>
            <person name="Caufield P.W."/>
            <person name="Cui Y."/>
            <person name="Zhang H."/>
            <person name="O'Toole P.W."/>
        </authorList>
    </citation>
    <scope>NUCLEOTIDE SEQUENCE [LARGE SCALE GENOMIC DNA]</scope>
    <source>
        <strain evidence="4 5">DSM 24301</strain>
    </source>
</reference>
<dbReference type="Proteomes" id="UP000050969">
    <property type="component" value="Unassembled WGS sequence"/>
</dbReference>
<dbReference type="AlphaFoldDB" id="A0A0R2MT86"/>
<dbReference type="RefSeq" id="WP_056992913.1">
    <property type="nucleotide sequence ID" value="NZ_JQCE01000034.1"/>
</dbReference>
<dbReference type="STRING" id="1293598.IV56_GL000979"/>
<dbReference type="EMBL" id="JQCE01000034">
    <property type="protein sequence ID" value="KRO16705.1"/>
    <property type="molecule type" value="Genomic_DNA"/>
</dbReference>
<proteinExistence type="predicted"/>
<gene>
    <name evidence="4" type="ORF">IV56_GL000979</name>
</gene>
<protein>
    <recommendedName>
        <fullName evidence="3">MucBP domain-containing protein</fullName>
    </recommendedName>
</protein>
<feature type="compositionally biased region" description="Low complexity" evidence="2">
    <location>
        <begin position="37"/>
        <end position="53"/>
    </location>
</feature>
<evidence type="ECO:0000256" key="2">
    <source>
        <dbReference type="SAM" id="MobiDB-lite"/>
    </source>
</evidence>
<dbReference type="InterPro" id="IPR009459">
    <property type="entry name" value="MucBP_dom"/>
</dbReference>
<name>A0A0R2MT86_9LACO</name>
<keyword evidence="1" id="KW-0677">Repeat</keyword>
<accession>A0A0R2MT86</accession>
<comment type="caution">
    <text evidence="4">The sequence shown here is derived from an EMBL/GenBank/DDBJ whole genome shotgun (WGS) entry which is preliminary data.</text>
</comment>
<evidence type="ECO:0000313" key="5">
    <source>
        <dbReference type="Proteomes" id="UP000050969"/>
    </source>
</evidence>
<feature type="domain" description="MucBP" evidence="3">
    <location>
        <begin position="60"/>
        <end position="121"/>
    </location>
</feature>